<dbReference type="Pfam" id="PF13920">
    <property type="entry name" value="zf-C3HC4_3"/>
    <property type="match status" value="1"/>
</dbReference>
<dbReference type="GO" id="GO:0006513">
    <property type="term" value="P:protein monoubiquitination"/>
    <property type="evidence" value="ECO:0007669"/>
    <property type="project" value="TreeGrafter"/>
</dbReference>
<feature type="region of interest" description="Disordered" evidence="10">
    <location>
        <begin position="293"/>
        <end position="428"/>
    </location>
</feature>
<dbReference type="OrthoDB" id="21204at2759"/>
<keyword evidence="5 9" id="KW-0863">Zinc-finger</keyword>
<keyword evidence="13" id="KW-1185">Reference proteome</keyword>
<evidence type="ECO:0000256" key="10">
    <source>
        <dbReference type="SAM" id="MobiDB-lite"/>
    </source>
</evidence>
<dbReference type="STRING" id="372326.A0A1V4KAQ8"/>
<dbReference type="SMART" id="SM00184">
    <property type="entry name" value="RING"/>
    <property type="match status" value="1"/>
</dbReference>
<dbReference type="PANTHER" id="PTHR46077:SF1">
    <property type="entry name" value="TOP1 BINDING ARGININE_SERINE RICH PROTEIN, E3 UBIQUITIN LIGASE"/>
    <property type="match status" value="1"/>
</dbReference>
<keyword evidence="4" id="KW-0479">Metal-binding</keyword>
<evidence type="ECO:0000256" key="6">
    <source>
        <dbReference type="ARBA" id="ARBA00022833"/>
    </source>
</evidence>
<feature type="compositionally biased region" description="Polar residues" evidence="10">
    <location>
        <begin position="141"/>
        <end position="155"/>
    </location>
</feature>
<keyword evidence="8" id="KW-0804">Transcription</keyword>
<comment type="caution">
    <text evidence="12">The sequence shown here is derived from an EMBL/GenBank/DDBJ whole genome shotgun (WGS) entry which is preliminary data.</text>
</comment>
<keyword evidence="7" id="KW-0805">Transcription regulation</keyword>
<dbReference type="SUPFAM" id="SSF57850">
    <property type="entry name" value="RING/U-box"/>
    <property type="match status" value="1"/>
</dbReference>
<evidence type="ECO:0000256" key="8">
    <source>
        <dbReference type="ARBA" id="ARBA00023163"/>
    </source>
</evidence>
<dbReference type="InterPro" id="IPR001841">
    <property type="entry name" value="Znf_RING"/>
</dbReference>
<feature type="region of interest" description="Disordered" evidence="10">
    <location>
        <begin position="140"/>
        <end position="178"/>
    </location>
</feature>
<name>A0A1V4KAQ8_PATFA</name>
<dbReference type="PROSITE" id="PS50089">
    <property type="entry name" value="ZF_RING_2"/>
    <property type="match status" value="1"/>
</dbReference>
<evidence type="ECO:0000256" key="1">
    <source>
        <dbReference type="ARBA" id="ARBA00000900"/>
    </source>
</evidence>
<protein>
    <recommendedName>
        <fullName evidence="2">RING-type E3 ubiquitin transferase</fullName>
        <ecNumber evidence="2">2.3.2.27</ecNumber>
    </recommendedName>
</protein>
<dbReference type="EMBL" id="LSYS01003973">
    <property type="protein sequence ID" value="OPJ81562.1"/>
    <property type="molecule type" value="Genomic_DNA"/>
</dbReference>
<feature type="compositionally biased region" description="Low complexity" evidence="10">
    <location>
        <begin position="360"/>
        <end position="375"/>
    </location>
</feature>
<reference evidence="12 13" key="1">
    <citation type="submission" date="2016-02" db="EMBL/GenBank/DDBJ databases">
        <title>Band-tailed pigeon sequencing and assembly.</title>
        <authorList>
            <person name="Soares A.E."/>
            <person name="Novak B.J."/>
            <person name="Rice E.S."/>
            <person name="O'Connell B."/>
            <person name="Chang D."/>
            <person name="Weber S."/>
            <person name="Shapiro B."/>
        </authorList>
    </citation>
    <scope>NUCLEOTIDE SEQUENCE [LARGE SCALE GENOMIC DNA]</scope>
    <source>
        <strain evidence="12">BTP2013</strain>
        <tissue evidence="12">Blood</tissue>
    </source>
</reference>
<dbReference type="Gene3D" id="3.30.40.10">
    <property type="entry name" value="Zinc/RING finger domain, C3HC4 (zinc finger)"/>
    <property type="match status" value="1"/>
</dbReference>
<comment type="catalytic activity">
    <reaction evidence="1">
        <text>S-ubiquitinyl-[E2 ubiquitin-conjugating enzyme]-L-cysteine + [acceptor protein]-L-lysine = [E2 ubiquitin-conjugating enzyme]-L-cysteine + N(6)-ubiquitinyl-[acceptor protein]-L-lysine.</text>
        <dbReference type="EC" id="2.3.2.27"/>
    </reaction>
</comment>
<dbReference type="CDD" id="cd23130">
    <property type="entry name" value="RING-HC_EHV1-like"/>
    <property type="match status" value="1"/>
</dbReference>
<evidence type="ECO:0000259" key="11">
    <source>
        <dbReference type="PROSITE" id="PS50089"/>
    </source>
</evidence>
<gene>
    <name evidence="12" type="ORF">AV530_009983</name>
</gene>
<sequence>MRLQERGGCPSRGAWAFLPLLPVTASDRGLSHFRSVQSPLAALVPASGSSSSTSALINSLQNKTTVMEPDWSCPICHDSRNDIASAMPCRHQFCLGCILRWTEMKPECPLCRRPITNVRFSEQEEGDYLQFVIMLSEESPDANSQAGTTTDSPAENSPHHPVASPPSSPSGMLSPAEQRAAGPQAVGGLLPEVWAELFQRQEYLLDPVLPWLRQQLEAIYGSRWWLARSAESTILHALCVYGLDVEAMVQMMQDYLEEHTGELVHGVISIIVSQCREEAQRLLQSQAAREEENSIAAGSISSSSTLSSSSYTSCTDSQEGTPNFSLASSRSSAGSDVEEQPSTLEAALHGGPGCPPSVPVPAEQEQPQEEPGQVVAAGPSAQGCSRSPSAPGQGRDRSSRGPRSPPKRRNPSPQDSPQPCKRPPHRQH</sequence>
<evidence type="ECO:0000313" key="12">
    <source>
        <dbReference type="EMBL" id="OPJ81562.1"/>
    </source>
</evidence>
<feature type="compositionally biased region" description="Low complexity" evidence="10">
    <location>
        <begin position="299"/>
        <end position="317"/>
    </location>
</feature>
<evidence type="ECO:0000256" key="5">
    <source>
        <dbReference type="ARBA" id="ARBA00022771"/>
    </source>
</evidence>
<feature type="domain" description="RING-type" evidence="11">
    <location>
        <begin position="73"/>
        <end position="112"/>
    </location>
</feature>
<feature type="compositionally biased region" description="Low complexity" evidence="10">
    <location>
        <begin position="325"/>
        <end position="335"/>
    </location>
</feature>
<proteinExistence type="predicted"/>
<evidence type="ECO:0000256" key="4">
    <source>
        <dbReference type="ARBA" id="ARBA00022723"/>
    </source>
</evidence>
<dbReference type="InterPro" id="IPR013083">
    <property type="entry name" value="Znf_RING/FYVE/PHD"/>
</dbReference>
<evidence type="ECO:0000256" key="9">
    <source>
        <dbReference type="PROSITE-ProRule" id="PRU00175"/>
    </source>
</evidence>
<dbReference type="GO" id="GO:0061630">
    <property type="term" value="F:ubiquitin protein ligase activity"/>
    <property type="evidence" value="ECO:0007669"/>
    <property type="project" value="UniProtKB-EC"/>
</dbReference>
<evidence type="ECO:0000256" key="7">
    <source>
        <dbReference type="ARBA" id="ARBA00023015"/>
    </source>
</evidence>
<evidence type="ECO:0000256" key="3">
    <source>
        <dbReference type="ARBA" id="ARBA00022679"/>
    </source>
</evidence>
<evidence type="ECO:0000256" key="2">
    <source>
        <dbReference type="ARBA" id="ARBA00012483"/>
    </source>
</evidence>
<dbReference type="AlphaFoldDB" id="A0A1V4KAQ8"/>
<evidence type="ECO:0000313" key="13">
    <source>
        <dbReference type="Proteomes" id="UP000190648"/>
    </source>
</evidence>
<dbReference type="GO" id="GO:0008270">
    <property type="term" value="F:zinc ion binding"/>
    <property type="evidence" value="ECO:0007669"/>
    <property type="project" value="UniProtKB-KW"/>
</dbReference>
<dbReference type="GO" id="GO:0000209">
    <property type="term" value="P:protein polyubiquitination"/>
    <property type="evidence" value="ECO:0007669"/>
    <property type="project" value="TreeGrafter"/>
</dbReference>
<keyword evidence="3" id="KW-0808">Transferase</keyword>
<dbReference type="PROSITE" id="PS00518">
    <property type="entry name" value="ZF_RING_1"/>
    <property type="match status" value="1"/>
</dbReference>
<keyword evidence="6" id="KW-0862">Zinc</keyword>
<dbReference type="EC" id="2.3.2.27" evidence="2"/>
<accession>A0A1V4KAQ8</accession>
<organism evidence="12 13">
    <name type="scientific">Patagioenas fasciata monilis</name>
    <dbReference type="NCBI Taxonomy" id="372326"/>
    <lineage>
        <taxon>Eukaryota</taxon>
        <taxon>Metazoa</taxon>
        <taxon>Chordata</taxon>
        <taxon>Craniata</taxon>
        <taxon>Vertebrata</taxon>
        <taxon>Euteleostomi</taxon>
        <taxon>Archelosauria</taxon>
        <taxon>Archosauria</taxon>
        <taxon>Dinosauria</taxon>
        <taxon>Saurischia</taxon>
        <taxon>Theropoda</taxon>
        <taxon>Coelurosauria</taxon>
        <taxon>Aves</taxon>
        <taxon>Neognathae</taxon>
        <taxon>Neoaves</taxon>
        <taxon>Columbimorphae</taxon>
        <taxon>Columbiformes</taxon>
        <taxon>Columbidae</taxon>
        <taxon>Patagioenas</taxon>
    </lineage>
</organism>
<dbReference type="Proteomes" id="UP000190648">
    <property type="component" value="Unassembled WGS sequence"/>
</dbReference>
<dbReference type="PANTHER" id="PTHR46077">
    <property type="entry name" value="E3 UBIQUITIN-PROTEIN LIGASE TOPORS"/>
    <property type="match status" value="1"/>
</dbReference>
<dbReference type="InterPro" id="IPR017907">
    <property type="entry name" value="Znf_RING_CS"/>
</dbReference>